<dbReference type="Pfam" id="PF00535">
    <property type="entry name" value="Glycos_transf_2"/>
    <property type="match status" value="1"/>
</dbReference>
<protein>
    <submittedName>
        <fullName evidence="2">Glycosyl transferase family 2</fullName>
    </submittedName>
</protein>
<name>A0A1H0WVX8_9BACI</name>
<evidence type="ECO:0000259" key="1">
    <source>
        <dbReference type="Pfam" id="PF00535"/>
    </source>
</evidence>
<dbReference type="EMBL" id="FNJU01000017">
    <property type="protein sequence ID" value="SDP94924.1"/>
    <property type="molecule type" value="Genomic_DNA"/>
</dbReference>
<dbReference type="Proteomes" id="UP000199159">
    <property type="component" value="Unassembled WGS sequence"/>
</dbReference>
<dbReference type="InterPro" id="IPR001173">
    <property type="entry name" value="Glyco_trans_2-like"/>
</dbReference>
<organism evidence="2 3">
    <name type="scientific">Litchfieldia salsa</name>
    <dbReference type="NCBI Taxonomy" id="930152"/>
    <lineage>
        <taxon>Bacteria</taxon>
        <taxon>Bacillati</taxon>
        <taxon>Bacillota</taxon>
        <taxon>Bacilli</taxon>
        <taxon>Bacillales</taxon>
        <taxon>Bacillaceae</taxon>
        <taxon>Litchfieldia</taxon>
    </lineage>
</organism>
<evidence type="ECO:0000313" key="2">
    <source>
        <dbReference type="EMBL" id="SDP94924.1"/>
    </source>
</evidence>
<dbReference type="PANTHER" id="PTHR43685">
    <property type="entry name" value="GLYCOSYLTRANSFERASE"/>
    <property type="match status" value="1"/>
</dbReference>
<keyword evidence="3" id="KW-1185">Reference proteome</keyword>
<dbReference type="PANTHER" id="PTHR43685:SF2">
    <property type="entry name" value="GLYCOSYLTRANSFERASE 2-LIKE DOMAIN-CONTAINING PROTEIN"/>
    <property type="match status" value="1"/>
</dbReference>
<sequence length="272" mass="31329">MTISVVIPTYNRGHMIMDAIQSVMDQTLSPLEIIIVDDFSTDQTREVVESIRDERIKYVLNSRLKGANGARNTGILMAEGNYIAFQDSDDIWLPNKLEEQMRYLEENSNIDMCFCSLDFNHGAKTIPARKVDHNEMEKQLKKGNFISTQTIIIKKEVAQGELFDEKLMRFQDWDFCIRVAEKYVIGHLATPLVLVEQQNDSISKKVNGKEALEQFFGKHPDVATELPIKAMYQREVYEKASREKQFATALKSYLQFLTYKVIIKTSGQRNTI</sequence>
<proteinExistence type="predicted"/>
<dbReference type="OrthoDB" id="9785185at2"/>
<dbReference type="GO" id="GO:0016740">
    <property type="term" value="F:transferase activity"/>
    <property type="evidence" value="ECO:0007669"/>
    <property type="project" value="UniProtKB-KW"/>
</dbReference>
<feature type="domain" description="Glycosyltransferase 2-like" evidence="1">
    <location>
        <begin position="4"/>
        <end position="129"/>
    </location>
</feature>
<dbReference type="SUPFAM" id="SSF53448">
    <property type="entry name" value="Nucleotide-diphospho-sugar transferases"/>
    <property type="match status" value="1"/>
</dbReference>
<keyword evidence="2" id="KW-0808">Transferase</keyword>
<dbReference type="InterPro" id="IPR029044">
    <property type="entry name" value="Nucleotide-diphossugar_trans"/>
</dbReference>
<reference evidence="3" key="1">
    <citation type="submission" date="2016-10" db="EMBL/GenBank/DDBJ databases">
        <authorList>
            <person name="Varghese N."/>
            <person name="Submissions S."/>
        </authorList>
    </citation>
    <scope>NUCLEOTIDE SEQUENCE [LARGE SCALE GENOMIC DNA]</scope>
    <source>
        <strain evidence="3">IBRC-M10078</strain>
    </source>
</reference>
<evidence type="ECO:0000313" key="3">
    <source>
        <dbReference type="Proteomes" id="UP000199159"/>
    </source>
</evidence>
<dbReference type="CDD" id="cd00761">
    <property type="entry name" value="Glyco_tranf_GTA_type"/>
    <property type="match status" value="1"/>
</dbReference>
<dbReference type="RefSeq" id="WP_090859202.1">
    <property type="nucleotide sequence ID" value="NZ_FNJU01000017.1"/>
</dbReference>
<dbReference type="AlphaFoldDB" id="A0A1H0WVX8"/>
<dbReference type="Gene3D" id="3.90.550.10">
    <property type="entry name" value="Spore Coat Polysaccharide Biosynthesis Protein SpsA, Chain A"/>
    <property type="match status" value="1"/>
</dbReference>
<dbReference type="InterPro" id="IPR050834">
    <property type="entry name" value="Glycosyltransf_2"/>
</dbReference>
<gene>
    <name evidence="2" type="ORF">SAMN05216565_11731</name>
</gene>
<dbReference type="STRING" id="930152.SAMN05216565_11731"/>
<accession>A0A1H0WVX8</accession>